<organism evidence="1 2">
    <name type="scientific">Tetracentron sinense</name>
    <name type="common">Spur-leaf</name>
    <dbReference type="NCBI Taxonomy" id="13715"/>
    <lineage>
        <taxon>Eukaryota</taxon>
        <taxon>Viridiplantae</taxon>
        <taxon>Streptophyta</taxon>
        <taxon>Embryophyta</taxon>
        <taxon>Tracheophyta</taxon>
        <taxon>Spermatophyta</taxon>
        <taxon>Magnoliopsida</taxon>
        <taxon>Trochodendrales</taxon>
        <taxon>Trochodendraceae</taxon>
        <taxon>Tetracentron</taxon>
    </lineage>
</organism>
<accession>A0A834YX54</accession>
<reference evidence="1 2" key="1">
    <citation type="submission" date="2020-04" db="EMBL/GenBank/DDBJ databases">
        <title>Plant Genome Project.</title>
        <authorList>
            <person name="Zhang R.-G."/>
        </authorList>
    </citation>
    <scope>NUCLEOTIDE SEQUENCE [LARGE SCALE GENOMIC DNA]</scope>
    <source>
        <strain evidence="1">YNK0</strain>
        <tissue evidence="1">Leaf</tissue>
    </source>
</reference>
<proteinExistence type="predicted"/>
<keyword evidence="2" id="KW-1185">Reference proteome</keyword>
<protein>
    <submittedName>
        <fullName evidence="1">Uncharacterized protein</fullName>
    </submittedName>
</protein>
<dbReference type="OrthoDB" id="1921202at2759"/>
<evidence type="ECO:0000313" key="1">
    <source>
        <dbReference type="EMBL" id="KAF8395990.1"/>
    </source>
</evidence>
<dbReference type="Proteomes" id="UP000655225">
    <property type="component" value="Unassembled WGS sequence"/>
</dbReference>
<sequence>MVQLSGETIEVKKESLDGKQGVVNFMKSSLKKPSSEPGARKQHRALAGFRLALLSGGASNSNAGGVEQQGTVWMSNYAQAVGSYGNGTAQASGLPGGQVGYGGGYGVAQSSPGDSQNGVKGIHICIFCYNPFSSRLVYFPTVIQFWTMKVRVEAVFVLFSDALSIVNPPPATACQHGKENMLLML</sequence>
<comment type="caution">
    <text evidence="1">The sequence shown here is derived from an EMBL/GenBank/DDBJ whole genome shotgun (WGS) entry which is preliminary data.</text>
</comment>
<gene>
    <name evidence="1" type="ORF">HHK36_017601</name>
</gene>
<dbReference type="EMBL" id="JABCRI010000012">
    <property type="protein sequence ID" value="KAF8395990.1"/>
    <property type="molecule type" value="Genomic_DNA"/>
</dbReference>
<dbReference type="AlphaFoldDB" id="A0A834YX54"/>
<evidence type="ECO:0000313" key="2">
    <source>
        <dbReference type="Proteomes" id="UP000655225"/>
    </source>
</evidence>
<name>A0A834YX54_TETSI</name>